<dbReference type="AlphaFoldDB" id="A0A6U3R777"/>
<evidence type="ECO:0000256" key="7">
    <source>
        <dbReference type="PIRSR" id="PIRSR000077-4"/>
    </source>
</evidence>
<keyword evidence="3 7" id="KW-1015">Disulfide bond</keyword>
<protein>
    <recommendedName>
        <fullName evidence="5">Thioredoxin</fullName>
    </recommendedName>
</protein>
<sequence length="105" mass="11662">MVNYCNTQAEFDEVMEKSKTQLVVVDFTASWCPPCKMIAPFFAELAEKYPDAIFVKVDVDEGEDLAASCGISAMPTFQFYKGGAKVDEMTGATQTKLEELVKKNM</sequence>
<feature type="active site" description="Nucleophile" evidence="6">
    <location>
        <position position="35"/>
    </location>
</feature>
<proteinExistence type="inferred from homology"/>
<dbReference type="FunFam" id="3.40.30.10:FF:000104">
    <property type="entry name" value="Thioredoxin"/>
    <property type="match status" value="1"/>
</dbReference>
<dbReference type="GO" id="GO:0015035">
    <property type="term" value="F:protein-disulfide reductase activity"/>
    <property type="evidence" value="ECO:0007669"/>
    <property type="project" value="InterPro"/>
</dbReference>
<dbReference type="SUPFAM" id="SSF52833">
    <property type="entry name" value="Thioredoxin-like"/>
    <property type="match status" value="1"/>
</dbReference>
<feature type="domain" description="Thioredoxin" evidence="8">
    <location>
        <begin position="1"/>
        <end position="105"/>
    </location>
</feature>
<dbReference type="InterPro" id="IPR005746">
    <property type="entry name" value="Thioredoxin"/>
</dbReference>
<comment type="similarity">
    <text evidence="5">Belongs to the thioredoxin family.</text>
</comment>
<dbReference type="CDD" id="cd02947">
    <property type="entry name" value="TRX_family"/>
    <property type="match status" value="1"/>
</dbReference>
<evidence type="ECO:0000256" key="5">
    <source>
        <dbReference type="PIRNR" id="PIRNR000077"/>
    </source>
</evidence>
<dbReference type="Gene3D" id="3.40.30.10">
    <property type="entry name" value="Glutaredoxin"/>
    <property type="match status" value="1"/>
</dbReference>
<feature type="active site" description="Nucleophile" evidence="6">
    <location>
        <position position="32"/>
    </location>
</feature>
<dbReference type="PROSITE" id="PS00194">
    <property type="entry name" value="THIOREDOXIN_1"/>
    <property type="match status" value="1"/>
</dbReference>
<dbReference type="InterPro" id="IPR017937">
    <property type="entry name" value="Thioredoxin_CS"/>
</dbReference>
<gene>
    <name evidence="9" type="ORF">DBRI1063_LOCUS9632</name>
</gene>
<dbReference type="InterPro" id="IPR036249">
    <property type="entry name" value="Thioredoxin-like_sf"/>
</dbReference>
<evidence type="ECO:0000256" key="3">
    <source>
        <dbReference type="ARBA" id="ARBA00023157"/>
    </source>
</evidence>
<evidence type="ECO:0000256" key="6">
    <source>
        <dbReference type="PIRSR" id="PIRSR000077-1"/>
    </source>
</evidence>
<dbReference type="EMBL" id="HBGN01015025">
    <property type="protein sequence ID" value="CAD9327338.1"/>
    <property type="molecule type" value="Transcribed_RNA"/>
</dbReference>
<evidence type="ECO:0000259" key="8">
    <source>
        <dbReference type="PROSITE" id="PS51352"/>
    </source>
</evidence>
<feature type="site" description="Contributes to redox potential value" evidence="6">
    <location>
        <position position="34"/>
    </location>
</feature>
<dbReference type="Pfam" id="PF00085">
    <property type="entry name" value="Thioredoxin"/>
    <property type="match status" value="1"/>
</dbReference>
<feature type="site" description="Contributes to redox potential value" evidence="6">
    <location>
        <position position="33"/>
    </location>
</feature>
<dbReference type="PROSITE" id="PS51352">
    <property type="entry name" value="THIOREDOXIN_2"/>
    <property type="match status" value="1"/>
</dbReference>
<feature type="disulfide bond" description="Redox-active" evidence="7">
    <location>
        <begin position="32"/>
        <end position="35"/>
    </location>
</feature>
<dbReference type="InterPro" id="IPR013766">
    <property type="entry name" value="Thioredoxin_domain"/>
</dbReference>
<dbReference type="PIRSF" id="PIRSF000077">
    <property type="entry name" value="Thioredoxin"/>
    <property type="match status" value="1"/>
</dbReference>
<keyword evidence="2" id="KW-0249">Electron transport</keyword>
<keyword evidence="4 7" id="KW-0676">Redox-active center</keyword>
<accession>A0A6U3R777</accession>
<name>A0A6U3R777_9STRA</name>
<evidence type="ECO:0000256" key="1">
    <source>
        <dbReference type="ARBA" id="ARBA00022448"/>
    </source>
</evidence>
<evidence type="ECO:0000313" key="9">
    <source>
        <dbReference type="EMBL" id="CAD9327338.1"/>
    </source>
</evidence>
<reference evidence="9" key="1">
    <citation type="submission" date="2021-01" db="EMBL/GenBank/DDBJ databases">
        <authorList>
            <person name="Corre E."/>
            <person name="Pelletier E."/>
            <person name="Niang G."/>
            <person name="Scheremetjew M."/>
            <person name="Finn R."/>
            <person name="Kale V."/>
            <person name="Holt S."/>
            <person name="Cochrane G."/>
            <person name="Meng A."/>
            <person name="Brown T."/>
            <person name="Cohen L."/>
        </authorList>
    </citation>
    <scope>NUCLEOTIDE SEQUENCE</scope>
    <source>
        <strain evidence="9">Pop2</strain>
    </source>
</reference>
<evidence type="ECO:0000256" key="2">
    <source>
        <dbReference type="ARBA" id="ARBA00022982"/>
    </source>
</evidence>
<dbReference type="PANTHER" id="PTHR46115">
    <property type="entry name" value="THIOREDOXIN-LIKE PROTEIN 1"/>
    <property type="match status" value="1"/>
</dbReference>
<organism evidence="9">
    <name type="scientific">Ditylum brightwellii</name>
    <dbReference type="NCBI Taxonomy" id="49249"/>
    <lineage>
        <taxon>Eukaryota</taxon>
        <taxon>Sar</taxon>
        <taxon>Stramenopiles</taxon>
        <taxon>Ochrophyta</taxon>
        <taxon>Bacillariophyta</taxon>
        <taxon>Mediophyceae</taxon>
        <taxon>Lithodesmiophycidae</taxon>
        <taxon>Lithodesmiales</taxon>
        <taxon>Lithodesmiaceae</taxon>
        <taxon>Ditylum</taxon>
    </lineage>
</organism>
<keyword evidence="1" id="KW-0813">Transport</keyword>
<evidence type="ECO:0000256" key="4">
    <source>
        <dbReference type="ARBA" id="ARBA00023284"/>
    </source>
</evidence>
<feature type="site" description="Deprotonates C-terminal active site Cys" evidence="6">
    <location>
        <position position="26"/>
    </location>
</feature>
<dbReference type="PRINTS" id="PR00421">
    <property type="entry name" value="THIOREDOXIN"/>
</dbReference>